<dbReference type="Proteomes" id="UP001157167">
    <property type="component" value="Unassembled WGS sequence"/>
</dbReference>
<feature type="region of interest" description="Disordered" evidence="1">
    <location>
        <begin position="54"/>
        <end position="74"/>
    </location>
</feature>
<proteinExistence type="predicted"/>
<accession>A0ABQ6FA45</accession>
<sequence length="74" mass="8272">MHAQALTEFLERATQMRLNGLRATDQENSGIAISAQKMQRGRNRYRRAVIAPHAVNGQGDSHSALNGEKWVDKL</sequence>
<evidence type="ECO:0000256" key="1">
    <source>
        <dbReference type="SAM" id="MobiDB-lite"/>
    </source>
</evidence>
<evidence type="ECO:0000313" key="2">
    <source>
        <dbReference type="EMBL" id="GLT21522.1"/>
    </source>
</evidence>
<protein>
    <submittedName>
        <fullName evidence="2">Uncharacterized protein</fullName>
    </submittedName>
</protein>
<organism evidence="2 3">
    <name type="scientific">Zoogloea oryzae</name>
    <dbReference type="NCBI Taxonomy" id="310767"/>
    <lineage>
        <taxon>Bacteria</taxon>
        <taxon>Pseudomonadati</taxon>
        <taxon>Pseudomonadota</taxon>
        <taxon>Betaproteobacteria</taxon>
        <taxon>Rhodocyclales</taxon>
        <taxon>Zoogloeaceae</taxon>
        <taxon>Zoogloea</taxon>
    </lineage>
</organism>
<name>A0ABQ6FA45_9RHOO</name>
<gene>
    <name evidence="2" type="ORF">GCM10007933_09740</name>
</gene>
<evidence type="ECO:0000313" key="3">
    <source>
        <dbReference type="Proteomes" id="UP001157167"/>
    </source>
</evidence>
<reference evidence="3" key="1">
    <citation type="journal article" date="2019" name="Int. J. Syst. Evol. Microbiol.">
        <title>The Global Catalogue of Microorganisms (GCM) 10K type strain sequencing project: providing services to taxonomists for standard genome sequencing and annotation.</title>
        <authorList>
            <consortium name="The Broad Institute Genomics Platform"/>
            <consortium name="The Broad Institute Genome Sequencing Center for Infectious Disease"/>
            <person name="Wu L."/>
            <person name="Ma J."/>
        </authorList>
    </citation>
    <scope>NUCLEOTIDE SEQUENCE [LARGE SCALE GENOMIC DNA]</scope>
    <source>
        <strain evidence="3">NBRC 102407</strain>
    </source>
</reference>
<dbReference type="EMBL" id="BSPX01000009">
    <property type="protein sequence ID" value="GLT21522.1"/>
    <property type="molecule type" value="Genomic_DNA"/>
</dbReference>
<keyword evidence="3" id="KW-1185">Reference proteome</keyword>
<comment type="caution">
    <text evidence="2">The sequence shown here is derived from an EMBL/GenBank/DDBJ whole genome shotgun (WGS) entry which is preliminary data.</text>
</comment>